<evidence type="ECO:0000256" key="1">
    <source>
        <dbReference type="ARBA" id="ARBA00001936"/>
    </source>
</evidence>
<dbReference type="EMBL" id="HBFA01019241">
    <property type="protein sequence ID" value="CAD8669118.1"/>
    <property type="molecule type" value="Transcribed_RNA"/>
</dbReference>
<dbReference type="Pfam" id="PF00293">
    <property type="entry name" value="NUDIX"/>
    <property type="match status" value="1"/>
</dbReference>
<gene>
    <name evidence="6" type="ORF">POBO1169_LOCUS9852</name>
</gene>
<dbReference type="InterPro" id="IPR022927">
    <property type="entry name" value="RppH"/>
</dbReference>
<dbReference type="InterPro" id="IPR020084">
    <property type="entry name" value="NUDIX_hydrolase_CS"/>
</dbReference>
<comment type="similarity">
    <text evidence="3">Belongs to the Nudix hydrolase family.</text>
</comment>
<dbReference type="NCBIfam" id="NF001938">
    <property type="entry name" value="PRK00714.1-5"/>
    <property type="match status" value="1"/>
</dbReference>
<organism evidence="6">
    <name type="scientific">Pyramimonas obovata</name>
    <dbReference type="NCBI Taxonomy" id="1411642"/>
    <lineage>
        <taxon>Eukaryota</taxon>
        <taxon>Viridiplantae</taxon>
        <taxon>Chlorophyta</taxon>
        <taxon>Pyramimonadophyceae</taxon>
        <taxon>Pyramimonadales</taxon>
        <taxon>Pyramimonadaceae</taxon>
        <taxon>Pyramimonas</taxon>
        <taxon>Pyramimonas incertae sedis</taxon>
    </lineage>
</organism>
<dbReference type="InterPro" id="IPR000086">
    <property type="entry name" value="NUDIX_hydrolase_dom"/>
</dbReference>
<feature type="signal peptide" evidence="4">
    <location>
        <begin position="1"/>
        <end position="22"/>
    </location>
</feature>
<dbReference type="GO" id="GO:0034432">
    <property type="term" value="F:bis(5'-adenosyl)-pentaphosphatase activity"/>
    <property type="evidence" value="ECO:0007669"/>
    <property type="project" value="TreeGrafter"/>
</dbReference>
<evidence type="ECO:0000256" key="4">
    <source>
        <dbReference type="SAM" id="SignalP"/>
    </source>
</evidence>
<evidence type="ECO:0000256" key="3">
    <source>
        <dbReference type="RuleBase" id="RU003476"/>
    </source>
</evidence>
<dbReference type="GO" id="GO:0019693">
    <property type="term" value="P:ribose phosphate metabolic process"/>
    <property type="evidence" value="ECO:0007669"/>
    <property type="project" value="TreeGrafter"/>
</dbReference>
<accession>A0A7S0R817</accession>
<dbReference type="AlphaFoldDB" id="A0A7S0R817"/>
<dbReference type="PANTHER" id="PTHR11839">
    <property type="entry name" value="UDP/ADP-SUGAR PYROPHOSPHATASE"/>
    <property type="match status" value="1"/>
</dbReference>
<proteinExistence type="inferred from homology"/>
<dbReference type="PRINTS" id="PR00502">
    <property type="entry name" value="NUDIXFAMILY"/>
</dbReference>
<dbReference type="HAMAP" id="MF_00298">
    <property type="entry name" value="Nudix_RppH"/>
    <property type="match status" value="1"/>
</dbReference>
<dbReference type="GO" id="GO:0008893">
    <property type="term" value="F:guanosine-3',5'-bis(diphosphate) 3'-diphosphatase activity"/>
    <property type="evidence" value="ECO:0007669"/>
    <property type="project" value="TreeGrafter"/>
</dbReference>
<dbReference type="PROSITE" id="PS51462">
    <property type="entry name" value="NUDIX"/>
    <property type="match status" value="1"/>
</dbReference>
<evidence type="ECO:0000313" key="6">
    <source>
        <dbReference type="EMBL" id="CAD8669118.1"/>
    </source>
</evidence>
<dbReference type="CDD" id="cd03671">
    <property type="entry name" value="NUDIX_Ap4A_hydrolase_plant_like"/>
    <property type="match status" value="1"/>
</dbReference>
<evidence type="ECO:0000259" key="5">
    <source>
        <dbReference type="PROSITE" id="PS51462"/>
    </source>
</evidence>
<keyword evidence="4" id="KW-0732">Signal</keyword>
<name>A0A7S0R817_9CHLO</name>
<evidence type="ECO:0000256" key="2">
    <source>
        <dbReference type="ARBA" id="ARBA00022801"/>
    </source>
</evidence>
<comment type="cofactor">
    <cofactor evidence="1">
        <name>Mn(2+)</name>
        <dbReference type="ChEBI" id="CHEBI:29035"/>
    </cofactor>
</comment>
<dbReference type="Gene3D" id="3.90.79.10">
    <property type="entry name" value="Nucleoside Triphosphate Pyrophosphohydrolase"/>
    <property type="match status" value="1"/>
</dbReference>
<reference evidence="6" key="1">
    <citation type="submission" date="2021-01" db="EMBL/GenBank/DDBJ databases">
        <authorList>
            <person name="Corre E."/>
            <person name="Pelletier E."/>
            <person name="Niang G."/>
            <person name="Scheremetjew M."/>
            <person name="Finn R."/>
            <person name="Kale V."/>
            <person name="Holt S."/>
            <person name="Cochrane G."/>
            <person name="Meng A."/>
            <person name="Brown T."/>
            <person name="Cohen L."/>
        </authorList>
    </citation>
    <scope>NUCLEOTIDE SEQUENCE</scope>
    <source>
        <strain evidence="6">CCMP722</strain>
    </source>
</reference>
<dbReference type="SUPFAM" id="SSF55811">
    <property type="entry name" value="Nudix"/>
    <property type="match status" value="1"/>
</dbReference>
<dbReference type="PANTHER" id="PTHR11839:SF22">
    <property type="entry name" value="NUDIX HYDROLASE 26, CHLOROPLASTIC"/>
    <property type="match status" value="1"/>
</dbReference>
<dbReference type="InterPro" id="IPR020476">
    <property type="entry name" value="Nudix_hydrolase"/>
</dbReference>
<protein>
    <recommendedName>
        <fullName evidence="5">Nudix hydrolase domain-containing protein</fullName>
    </recommendedName>
</protein>
<feature type="chain" id="PRO_5030689375" description="Nudix hydrolase domain-containing protein" evidence="4">
    <location>
        <begin position="23"/>
        <end position="281"/>
    </location>
</feature>
<keyword evidence="2 3" id="KW-0378">Hydrolase</keyword>
<dbReference type="PROSITE" id="PS00893">
    <property type="entry name" value="NUDIX_BOX"/>
    <property type="match status" value="1"/>
</dbReference>
<sequence length="281" mass="30573">MLLTGSLHLGSMLHVRIASVLGQPQQMRIIPTVAHASSTIPRSPSSIRPSVTKPSKLSITTPLLRAMGGLGGPSPRGYARGSLRVSAEASSNNDGESVPGPEYRRCVGVCVVNAEDKVFVARRADLPSVGAMNGESERVAWQMPQGGVDEGEELESAALRELKEETGMTSAHILHSLPHWVTYDFPPALMAKWLSEGRGWGGKYKGQAQRWFLLRFTGGEEEIDLSGIGEAREFTEWKWMPLEDLPEWVVPFKKDVYTEIASNFGGFLKAEQAAADKVGDA</sequence>
<dbReference type="GO" id="GO:0006753">
    <property type="term" value="P:nucleoside phosphate metabolic process"/>
    <property type="evidence" value="ECO:0007669"/>
    <property type="project" value="TreeGrafter"/>
</dbReference>
<dbReference type="InterPro" id="IPR015797">
    <property type="entry name" value="NUDIX_hydrolase-like_dom_sf"/>
</dbReference>
<feature type="domain" description="Nudix hydrolase" evidence="5">
    <location>
        <begin position="102"/>
        <end position="262"/>
    </location>
</feature>